<feature type="compositionally biased region" description="Gly residues" evidence="1">
    <location>
        <begin position="120"/>
        <end position="139"/>
    </location>
</feature>
<evidence type="ECO:0000313" key="3">
    <source>
        <dbReference type="Proteomes" id="UP000235145"/>
    </source>
</evidence>
<dbReference type="Proteomes" id="UP000235145">
    <property type="component" value="Unassembled WGS sequence"/>
</dbReference>
<dbReference type="AlphaFoldDB" id="A0A9R1XXQ3"/>
<feature type="region of interest" description="Disordered" evidence="1">
    <location>
        <begin position="92"/>
        <end position="139"/>
    </location>
</feature>
<dbReference type="PANTHER" id="PTHR47481:SF10">
    <property type="entry name" value="COPIA-LIKE POLYPROTEIN_RETROTRANSPOSON"/>
    <property type="match status" value="1"/>
</dbReference>
<dbReference type="EMBL" id="NBSK02000001">
    <property type="protein sequence ID" value="KAJ0225182.1"/>
    <property type="molecule type" value="Genomic_DNA"/>
</dbReference>
<name>A0A9R1XXQ3_LACSA</name>
<proteinExistence type="predicted"/>
<reference evidence="2 3" key="1">
    <citation type="journal article" date="2017" name="Nat. Commun.">
        <title>Genome assembly with in vitro proximity ligation data and whole-genome triplication in lettuce.</title>
        <authorList>
            <person name="Reyes-Chin-Wo S."/>
            <person name="Wang Z."/>
            <person name="Yang X."/>
            <person name="Kozik A."/>
            <person name="Arikit S."/>
            <person name="Song C."/>
            <person name="Xia L."/>
            <person name="Froenicke L."/>
            <person name="Lavelle D.O."/>
            <person name="Truco M.J."/>
            <person name="Xia R."/>
            <person name="Zhu S."/>
            <person name="Xu C."/>
            <person name="Xu H."/>
            <person name="Xu X."/>
            <person name="Cox K."/>
            <person name="Korf I."/>
            <person name="Meyers B.C."/>
            <person name="Michelmore R.W."/>
        </authorList>
    </citation>
    <scope>NUCLEOTIDE SEQUENCE [LARGE SCALE GENOMIC DNA]</scope>
    <source>
        <strain evidence="3">cv. Salinas</strain>
        <tissue evidence="2">Seedlings</tissue>
    </source>
</reference>
<evidence type="ECO:0000256" key="1">
    <source>
        <dbReference type="SAM" id="MobiDB-lite"/>
    </source>
</evidence>
<sequence length="139" mass="15258">MEAWNRLRNIFQVNKISSVVTLEVEFSNTIMENFPNVSAYCQRLKSLVDQLKNVGAPTRYTLTLEEESFTKGVATWLESSMVTSLQSEDSFVPKSNLDHMHNRGKQSGNWKTGRKSSNDGGCGSGMGQGSSGGSRGSTQ</sequence>
<dbReference type="PANTHER" id="PTHR47481">
    <property type="match status" value="1"/>
</dbReference>
<accession>A0A9R1XXQ3</accession>
<protein>
    <submittedName>
        <fullName evidence="2">Uncharacterized protein</fullName>
    </submittedName>
</protein>
<comment type="caution">
    <text evidence="2">The sequence shown here is derived from an EMBL/GenBank/DDBJ whole genome shotgun (WGS) entry which is preliminary data.</text>
</comment>
<dbReference type="Pfam" id="PF14223">
    <property type="entry name" value="Retrotran_gag_2"/>
    <property type="match status" value="1"/>
</dbReference>
<dbReference type="OrthoDB" id="1699318at2759"/>
<organism evidence="2 3">
    <name type="scientific">Lactuca sativa</name>
    <name type="common">Garden lettuce</name>
    <dbReference type="NCBI Taxonomy" id="4236"/>
    <lineage>
        <taxon>Eukaryota</taxon>
        <taxon>Viridiplantae</taxon>
        <taxon>Streptophyta</taxon>
        <taxon>Embryophyta</taxon>
        <taxon>Tracheophyta</taxon>
        <taxon>Spermatophyta</taxon>
        <taxon>Magnoliopsida</taxon>
        <taxon>eudicotyledons</taxon>
        <taxon>Gunneridae</taxon>
        <taxon>Pentapetalae</taxon>
        <taxon>asterids</taxon>
        <taxon>campanulids</taxon>
        <taxon>Asterales</taxon>
        <taxon>Asteraceae</taxon>
        <taxon>Cichorioideae</taxon>
        <taxon>Cichorieae</taxon>
        <taxon>Lactucinae</taxon>
        <taxon>Lactuca</taxon>
    </lineage>
</organism>
<evidence type="ECO:0000313" key="2">
    <source>
        <dbReference type="EMBL" id="KAJ0225182.1"/>
    </source>
</evidence>
<gene>
    <name evidence="2" type="ORF">LSAT_V11C100001740</name>
</gene>
<keyword evidence="3" id="KW-1185">Reference proteome</keyword>